<dbReference type="AlphaFoldDB" id="A0A9W9AAU1"/>
<feature type="compositionally biased region" description="Basic and acidic residues" evidence="1">
    <location>
        <begin position="207"/>
        <end position="217"/>
    </location>
</feature>
<protein>
    <submittedName>
        <fullName evidence="3">Uncharacterized protein</fullName>
    </submittedName>
</protein>
<accession>A0A9W9AAU1</accession>
<dbReference type="EMBL" id="JAOTPV010000009">
    <property type="protein sequence ID" value="KAJ4478432.1"/>
    <property type="molecule type" value="Genomic_DNA"/>
</dbReference>
<organism evidence="3 4">
    <name type="scientific">Lentinula aciculospora</name>
    <dbReference type="NCBI Taxonomy" id="153920"/>
    <lineage>
        <taxon>Eukaryota</taxon>
        <taxon>Fungi</taxon>
        <taxon>Dikarya</taxon>
        <taxon>Basidiomycota</taxon>
        <taxon>Agaricomycotina</taxon>
        <taxon>Agaricomycetes</taxon>
        <taxon>Agaricomycetidae</taxon>
        <taxon>Agaricales</taxon>
        <taxon>Marasmiineae</taxon>
        <taxon>Omphalotaceae</taxon>
        <taxon>Lentinula</taxon>
    </lineage>
</organism>
<keyword evidence="2" id="KW-1133">Transmembrane helix</keyword>
<gene>
    <name evidence="3" type="ORF">J3R30DRAFT_3481959</name>
</gene>
<feature type="transmembrane region" description="Helical" evidence="2">
    <location>
        <begin position="67"/>
        <end position="92"/>
    </location>
</feature>
<evidence type="ECO:0000313" key="4">
    <source>
        <dbReference type="Proteomes" id="UP001150266"/>
    </source>
</evidence>
<feature type="compositionally biased region" description="Basic and acidic residues" evidence="1">
    <location>
        <begin position="174"/>
        <end position="186"/>
    </location>
</feature>
<feature type="region of interest" description="Disordered" evidence="1">
    <location>
        <begin position="152"/>
        <end position="229"/>
    </location>
</feature>
<comment type="caution">
    <text evidence="3">The sequence shown here is derived from an EMBL/GenBank/DDBJ whole genome shotgun (WGS) entry which is preliminary data.</text>
</comment>
<evidence type="ECO:0000313" key="3">
    <source>
        <dbReference type="EMBL" id="KAJ4478432.1"/>
    </source>
</evidence>
<evidence type="ECO:0000256" key="1">
    <source>
        <dbReference type="SAM" id="MobiDB-lite"/>
    </source>
</evidence>
<keyword evidence="4" id="KW-1185">Reference proteome</keyword>
<name>A0A9W9AAU1_9AGAR</name>
<feature type="compositionally biased region" description="Low complexity" evidence="1">
    <location>
        <begin position="156"/>
        <end position="169"/>
    </location>
</feature>
<dbReference type="Proteomes" id="UP001150266">
    <property type="component" value="Unassembled WGS sequence"/>
</dbReference>
<proteinExistence type="predicted"/>
<sequence>MAVTNGIYAVVVLDSPERKVDGFSTWFFQYLSSNFGMEILIAVTHQKKTKPRHTLGAPLVKKPSPSWLLRMLVSGIYWLADTYLPFLCFFTATMTSAQEQPSNINDDHLGLSWEIGVIVGIVIIFVAVVAAAVFQCRRRRRLATNLAEDLEKTRRPLSSNPSPQSSLSSAILKETGESTKSTKEMPDLSGHTIYKPLPSASSSKRSSRIDHYPEHPLQKPPNYYWDHRL</sequence>
<dbReference type="OrthoDB" id="3066407at2759"/>
<keyword evidence="2" id="KW-0812">Transmembrane</keyword>
<reference evidence="3" key="1">
    <citation type="submission" date="2022-08" db="EMBL/GenBank/DDBJ databases">
        <title>A Global Phylogenomic Analysis of the Shiitake Genus Lentinula.</title>
        <authorList>
            <consortium name="DOE Joint Genome Institute"/>
            <person name="Sierra-Patev S."/>
            <person name="Min B."/>
            <person name="Naranjo-Ortiz M."/>
            <person name="Looney B."/>
            <person name="Konkel Z."/>
            <person name="Slot J.C."/>
            <person name="Sakamoto Y."/>
            <person name="Steenwyk J.L."/>
            <person name="Rokas A."/>
            <person name="Carro J."/>
            <person name="Camarero S."/>
            <person name="Ferreira P."/>
            <person name="Molpeceres G."/>
            <person name="Ruiz-Duenas F.J."/>
            <person name="Serrano A."/>
            <person name="Henrissat B."/>
            <person name="Drula E."/>
            <person name="Hughes K.W."/>
            <person name="Mata J.L."/>
            <person name="Ishikawa N.K."/>
            <person name="Vargas-Isla R."/>
            <person name="Ushijima S."/>
            <person name="Smith C.A."/>
            <person name="Ahrendt S."/>
            <person name="Andreopoulos W."/>
            <person name="He G."/>
            <person name="Labutti K."/>
            <person name="Lipzen A."/>
            <person name="Ng V."/>
            <person name="Riley R."/>
            <person name="Sandor L."/>
            <person name="Barry K."/>
            <person name="Martinez A.T."/>
            <person name="Xiao Y."/>
            <person name="Gibbons J.G."/>
            <person name="Terashima K."/>
            <person name="Grigoriev I.V."/>
            <person name="Hibbett D.S."/>
        </authorList>
    </citation>
    <scope>NUCLEOTIDE SEQUENCE</scope>
    <source>
        <strain evidence="3">JLM2183</strain>
    </source>
</reference>
<keyword evidence="2" id="KW-0472">Membrane</keyword>
<feature type="transmembrane region" description="Helical" evidence="2">
    <location>
        <begin position="112"/>
        <end position="134"/>
    </location>
</feature>
<evidence type="ECO:0000256" key="2">
    <source>
        <dbReference type="SAM" id="Phobius"/>
    </source>
</evidence>